<dbReference type="PROSITE" id="PS50053">
    <property type="entry name" value="UBIQUITIN_2"/>
    <property type="match status" value="1"/>
</dbReference>
<evidence type="ECO:0000313" key="2">
    <source>
        <dbReference type="EMBL" id="ABO98047.1"/>
    </source>
</evidence>
<dbReference type="Pfam" id="PF00240">
    <property type="entry name" value="ubiquitin"/>
    <property type="match status" value="1"/>
</dbReference>
<gene>
    <name evidence="2" type="ORF">OSTLU_88199</name>
</gene>
<dbReference type="GeneID" id="5003651"/>
<sequence>MPTYRSSDLAFSKYNNAPGTGGSGATATIPPNGGYPWYEEDERYAPATRGEGGVSSEWTPMYDPTREEYLKDKAEAVAKGIPLGSFIDAKVAAMRKPPKTLRLLVTSMLHVDCEYGGPFWIDVSDTTRVNEVKKLIADKTGVMPGLVRLAYAGKKFDDNSRTLAQMGVRYWNAKFPDWSLVILR</sequence>
<proteinExistence type="predicted"/>
<dbReference type="RefSeq" id="XP_001419754.1">
    <property type="nucleotide sequence ID" value="XM_001419717.1"/>
</dbReference>
<evidence type="ECO:0000313" key="3">
    <source>
        <dbReference type="Proteomes" id="UP000001568"/>
    </source>
</evidence>
<reference evidence="2 3" key="1">
    <citation type="journal article" date="2007" name="Proc. Natl. Acad. Sci. U.S.A.">
        <title>The tiny eukaryote Ostreococcus provides genomic insights into the paradox of plankton speciation.</title>
        <authorList>
            <person name="Palenik B."/>
            <person name="Grimwood J."/>
            <person name="Aerts A."/>
            <person name="Rouze P."/>
            <person name="Salamov A."/>
            <person name="Putnam N."/>
            <person name="Dupont C."/>
            <person name="Jorgensen R."/>
            <person name="Derelle E."/>
            <person name="Rombauts S."/>
            <person name="Zhou K."/>
            <person name="Otillar R."/>
            <person name="Merchant S.S."/>
            <person name="Podell S."/>
            <person name="Gaasterland T."/>
            <person name="Napoli C."/>
            <person name="Gendler K."/>
            <person name="Manuell A."/>
            <person name="Tai V."/>
            <person name="Vallon O."/>
            <person name="Piganeau G."/>
            <person name="Jancek S."/>
            <person name="Heijde M."/>
            <person name="Jabbari K."/>
            <person name="Bowler C."/>
            <person name="Lohr M."/>
            <person name="Robbens S."/>
            <person name="Werner G."/>
            <person name="Dubchak I."/>
            <person name="Pazour G.J."/>
            <person name="Ren Q."/>
            <person name="Paulsen I."/>
            <person name="Delwiche C."/>
            <person name="Schmutz J."/>
            <person name="Rokhsar D."/>
            <person name="Van de Peer Y."/>
            <person name="Moreau H."/>
            <person name="Grigoriev I.V."/>
        </authorList>
    </citation>
    <scope>NUCLEOTIDE SEQUENCE [LARGE SCALE GENOMIC DNA]</scope>
    <source>
        <strain evidence="2 3">CCE9901</strain>
    </source>
</reference>
<dbReference type="EMBL" id="CP000589">
    <property type="protein sequence ID" value="ABO98047.1"/>
    <property type="molecule type" value="Genomic_DNA"/>
</dbReference>
<dbReference type="Proteomes" id="UP000001568">
    <property type="component" value="Chromosome 9"/>
</dbReference>
<dbReference type="SUPFAM" id="SSF54236">
    <property type="entry name" value="Ubiquitin-like"/>
    <property type="match status" value="1"/>
</dbReference>
<accession>A4S2H8</accession>
<dbReference type="Gramene" id="ABO98047">
    <property type="protein sequence ID" value="ABO98047"/>
    <property type="gene ID" value="OSTLU_88199"/>
</dbReference>
<feature type="domain" description="Ubiquitin-like" evidence="1">
    <location>
        <begin position="101"/>
        <end position="168"/>
    </location>
</feature>
<dbReference type="OrthoDB" id="1047367at2759"/>
<dbReference type="InterPro" id="IPR000626">
    <property type="entry name" value="Ubiquitin-like_dom"/>
</dbReference>
<protein>
    <recommendedName>
        <fullName evidence="1">Ubiquitin-like domain-containing protein</fullName>
    </recommendedName>
</protein>
<organism evidence="2 3">
    <name type="scientific">Ostreococcus lucimarinus (strain CCE9901)</name>
    <dbReference type="NCBI Taxonomy" id="436017"/>
    <lineage>
        <taxon>Eukaryota</taxon>
        <taxon>Viridiplantae</taxon>
        <taxon>Chlorophyta</taxon>
        <taxon>Mamiellophyceae</taxon>
        <taxon>Mamiellales</taxon>
        <taxon>Bathycoccaceae</taxon>
        <taxon>Ostreococcus</taxon>
    </lineage>
</organism>
<dbReference type="eggNOG" id="ENOG502S7I6">
    <property type="taxonomic scope" value="Eukaryota"/>
</dbReference>
<dbReference type="CDD" id="cd17039">
    <property type="entry name" value="Ubl_ubiquitin_like"/>
    <property type="match status" value="1"/>
</dbReference>
<dbReference type="Gene3D" id="3.10.20.90">
    <property type="entry name" value="Phosphatidylinositol 3-kinase Catalytic Subunit, Chain A, domain 1"/>
    <property type="match status" value="1"/>
</dbReference>
<evidence type="ECO:0000259" key="1">
    <source>
        <dbReference type="PROSITE" id="PS50053"/>
    </source>
</evidence>
<name>A4S2H8_OSTLU</name>
<keyword evidence="3" id="KW-1185">Reference proteome</keyword>
<dbReference type="AlphaFoldDB" id="A4S2H8"/>
<dbReference type="InterPro" id="IPR029071">
    <property type="entry name" value="Ubiquitin-like_domsf"/>
</dbReference>
<dbReference type="KEGG" id="olu:OSTLU_88199"/>
<dbReference type="HOGENOM" id="CLU_1470529_0_0_1"/>
<dbReference type="OMA" id="YGGPFWI"/>